<dbReference type="GO" id="GO:0005634">
    <property type="term" value="C:nucleus"/>
    <property type="evidence" value="ECO:0007669"/>
    <property type="project" value="TreeGrafter"/>
</dbReference>
<organism evidence="7 8">
    <name type="scientific">Homarus americanus</name>
    <name type="common">American lobster</name>
    <dbReference type="NCBI Taxonomy" id="6706"/>
    <lineage>
        <taxon>Eukaryota</taxon>
        <taxon>Metazoa</taxon>
        <taxon>Ecdysozoa</taxon>
        <taxon>Arthropoda</taxon>
        <taxon>Crustacea</taxon>
        <taxon>Multicrustacea</taxon>
        <taxon>Malacostraca</taxon>
        <taxon>Eumalacostraca</taxon>
        <taxon>Eucarida</taxon>
        <taxon>Decapoda</taxon>
        <taxon>Pleocyemata</taxon>
        <taxon>Astacidea</taxon>
        <taxon>Nephropoidea</taxon>
        <taxon>Nephropidae</taxon>
        <taxon>Homarus</taxon>
    </lineage>
</organism>
<dbReference type="SMART" id="SM00248">
    <property type="entry name" value="ANK"/>
    <property type="match status" value="8"/>
</dbReference>
<comment type="caution">
    <text evidence="7">The sequence shown here is derived from an EMBL/GenBank/DDBJ whole genome shotgun (WGS) entry which is preliminary data.</text>
</comment>
<feature type="repeat" description="ANK" evidence="6">
    <location>
        <begin position="170"/>
        <end position="202"/>
    </location>
</feature>
<keyword evidence="3" id="KW-0833">Ubl conjugation pathway</keyword>
<dbReference type="Gene3D" id="1.25.40.20">
    <property type="entry name" value="Ankyrin repeat-containing domain"/>
    <property type="match status" value="3"/>
</dbReference>
<dbReference type="SUPFAM" id="SSF48403">
    <property type="entry name" value="Ankyrin repeat"/>
    <property type="match status" value="2"/>
</dbReference>
<dbReference type="PRINTS" id="PR01415">
    <property type="entry name" value="ANKYRIN"/>
</dbReference>
<proteinExistence type="inferred from homology"/>
<accession>A0A8J5JXX5</accession>
<dbReference type="EMBL" id="JAHLQT010026447">
    <property type="protein sequence ID" value="KAG7163559.1"/>
    <property type="molecule type" value="Genomic_DNA"/>
</dbReference>
<dbReference type="PANTHER" id="PTHR24193:SF121">
    <property type="entry name" value="ADA2A-CONTAINING COMPLEX COMPONENT 3, ISOFORM D"/>
    <property type="match status" value="1"/>
</dbReference>
<protein>
    <submittedName>
        <fullName evidence="7">Fem-1 B-like</fullName>
    </submittedName>
</protein>
<gene>
    <name evidence="7" type="primary">FEM1B-L</name>
    <name evidence="7" type="ORF">Hamer_G002757</name>
</gene>
<feature type="repeat" description="ANK" evidence="6">
    <location>
        <begin position="203"/>
        <end position="235"/>
    </location>
</feature>
<evidence type="ECO:0000256" key="2">
    <source>
        <dbReference type="ARBA" id="ARBA00022737"/>
    </source>
</evidence>
<name>A0A8J5JXX5_HOMAM</name>
<dbReference type="InterPro" id="IPR050663">
    <property type="entry name" value="Ankyrin-SOCS_Box"/>
</dbReference>
<keyword evidence="2" id="KW-0677">Repeat</keyword>
<evidence type="ECO:0000256" key="3">
    <source>
        <dbReference type="ARBA" id="ARBA00022786"/>
    </source>
</evidence>
<dbReference type="Pfam" id="PF12796">
    <property type="entry name" value="Ank_2"/>
    <property type="match status" value="1"/>
</dbReference>
<evidence type="ECO:0000313" key="8">
    <source>
        <dbReference type="Proteomes" id="UP000747542"/>
    </source>
</evidence>
<dbReference type="PROSITE" id="PS50088">
    <property type="entry name" value="ANK_REPEAT"/>
    <property type="match status" value="4"/>
</dbReference>
<dbReference type="Proteomes" id="UP000747542">
    <property type="component" value="Unassembled WGS sequence"/>
</dbReference>
<evidence type="ECO:0000256" key="4">
    <source>
        <dbReference type="ARBA" id="ARBA00023043"/>
    </source>
</evidence>
<sequence length="749" mass="82496">MNFPQLASQETEGSLVAKLRTTKPRKLLGGRNVDCDPVCDINHLPCAMTSGMESMKKRVYHAAKLGLSISLYAHLSVKPPQECDDLLGQVVEEDGQKCTPLIIAARNGHEKAVRTLIKFKPDLEQEGTVKFDGYVIEGASPLWCAAGAGHLGVVKMLVRAGANVNHPTKTNSTPLRAACFDGRLDIVKYLTDHSANIHITNKYNNTCLMIAAYKGHVDVVQFLLELGAYPDEKAHCGATALHFAAECGHVKIVQELLAHGAKITTNEHGMTPLIAAAERTRSDVVEYLISRPDVTREEKVDALELLGASFASDKDNYNIELAFKYMMKGMKERYSDPNSIVYKPKVEFVAAYESRIECRTVRELESIRHISGTLHMESLAIRERILGPHNPEVPHPVIFRGAVFADNARFDRCLQLWMHALRLKQLNKVCVMKDLLRFAQVFSQMLHVGVQLEFDAVHEVLGATVLELKRNQEKIQCPGPKDDVETVKDEMESNMITALYLIMIAMCVAKGRSTSQPVGVGNGGVVGNNGIVALNGGIAIVGFGIRGGEGDSARPSLQHLHQSVEKESQVHHTVYNLVRVEARTRSGQTLLHLAVNPETPVDDFHTNHICRFPCATTTKLLIACGADVNSMDNNRNTPLHLIVPYQKPISDFLTLHNIIMALIENGAHMDTVNQMGATPFDSATTGVAEIILRTQKKLSLKCLAAKVVKINGISYKGQVPRHLEAFIELHGPGHVDGLSNRPCKNEHRL</sequence>
<dbReference type="GO" id="GO:0003006">
    <property type="term" value="P:developmental process involved in reproduction"/>
    <property type="evidence" value="ECO:0007669"/>
    <property type="project" value="UniProtKB-ARBA"/>
</dbReference>
<dbReference type="FunFam" id="1.25.40.20:FF:000264">
    <property type="entry name" value="Fem-1 homolog B"/>
    <property type="match status" value="1"/>
</dbReference>
<reference evidence="7" key="1">
    <citation type="journal article" date="2021" name="Sci. Adv.">
        <title>The American lobster genome reveals insights on longevity, neural, and immune adaptations.</title>
        <authorList>
            <person name="Polinski J.M."/>
            <person name="Zimin A.V."/>
            <person name="Clark K.F."/>
            <person name="Kohn A.B."/>
            <person name="Sadowski N."/>
            <person name="Timp W."/>
            <person name="Ptitsyn A."/>
            <person name="Khanna P."/>
            <person name="Romanova D.Y."/>
            <person name="Williams P."/>
            <person name="Greenwood S.J."/>
            <person name="Moroz L.L."/>
            <person name="Walt D.R."/>
            <person name="Bodnar A.G."/>
        </authorList>
    </citation>
    <scope>NUCLEOTIDE SEQUENCE</scope>
    <source>
        <strain evidence="7">GMGI-L3</strain>
    </source>
</reference>
<dbReference type="Pfam" id="PF00023">
    <property type="entry name" value="Ank"/>
    <property type="match status" value="3"/>
</dbReference>
<keyword evidence="4 6" id="KW-0040">ANK repeat</keyword>
<keyword evidence="8" id="KW-1185">Reference proteome</keyword>
<evidence type="ECO:0000256" key="5">
    <source>
        <dbReference type="ARBA" id="ARBA00038500"/>
    </source>
</evidence>
<dbReference type="PANTHER" id="PTHR24193">
    <property type="entry name" value="ANKYRIN REPEAT PROTEIN"/>
    <property type="match status" value="1"/>
</dbReference>
<comment type="pathway">
    <text evidence="1">Protein modification; protein ubiquitination.</text>
</comment>
<feature type="repeat" description="ANK" evidence="6">
    <location>
        <begin position="137"/>
        <end position="169"/>
    </location>
</feature>
<dbReference type="GO" id="GO:0045944">
    <property type="term" value="P:positive regulation of transcription by RNA polymerase II"/>
    <property type="evidence" value="ECO:0007669"/>
    <property type="project" value="TreeGrafter"/>
</dbReference>
<evidence type="ECO:0000313" key="7">
    <source>
        <dbReference type="EMBL" id="KAG7163559.1"/>
    </source>
</evidence>
<dbReference type="GO" id="GO:0043161">
    <property type="term" value="P:proteasome-mediated ubiquitin-dependent protein catabolic process"/>
    <property type="evidence" value="ECO:0007669"/>
    <property type="project" value="UniProtKB-ARBA"/>
</dbReference>
<dbReference type="AlphaFoldDB" id="A0A8J5JXX5"/>
<dbReference type="PROSITE" id="PS50297">
    <property type="entry name" value="ANK_REP_REGION"/>
    <property type="match status" value="4"/>
</dbReference>
<evidence type="ECO:0000256" key="1">
    <source>
        <dbReference type="ARBA" id="ARBA00004906"/>
    </source>
</evidence>
<comment type="similarity">
    <text evidence="5">Belongs to the fem-1 family.</text>
</comment>
<evidence type="ECO:0000256" key="6">
    <source>
        <dbReference type="PROSITE-ProRule" id="PRU00023"/>
    </source>
</evidence>
<dbReference type="InterPro" id="IPR002110">
    <property type="entry name" value="Ankyrin_rpt"/>
</dbReference>
<dbReference type="GO" id="GO:0000976">
    <property type="term" value="F:transcription cis-regulatory region binding"/>
    <property type="evidence" value="ECO:0007669"/>
    <property type="project" value="TreeGrafter"/>
</dbReference>
<dbReference type="InterPro" id="IPR036770">
    <property type="entry name" value="Ankyrin_rpt-contain_sf"/>
</dbReference>
<feature type="repeat" description="ANK" evidence="6">
    <location>
        <begin position="236"/>
        <end position="268"/>
    </location>
</feature>